<feature type="transmembrane region" description="Helical" evidence="2">
    <location>
        <begin position="64"/>
        <end position="86"/>
    </location>
</feature>
<gene>
    <name evidence="4" type="ORF">KC678_02910</name>
</gene>
<dbReference type="Pfam" id="PF04773">
    <property type="entry name" value="FecR"/>
    <property type="match status" value="1"/>
</dbReference>
<dbReference type="EMBL" id="JAGQLJ010000058">
    <property type="protein sequence ID" value="MCA9381191.1"/>
    <property type="molecule type" value="Genomic_DNA"/>
</dbReference>
<dbReference type="InterPro" id="IPR006860">
    <property type="entry name" value="FecR"/>
</dbReference>
<dbReference type="PANTHER" id="PTHR38731">
    <property type="entry name" value="LIPL45-RELATED LIPOPROTEIN-RELATED"/>
    <property type="match status" value="1"/>
</dbReference>
<evidence type="ECO:0000259" key="3">
    <source>
        <dbReference type="Pfam" id="PF04773"/>
    </source>
</evidence>
<evidence type="ECO:0000313" key="4">
    <source>
        <dbReference type="EMBL" id="MCA9381191.1"/>
    </source>
</evidence>
<feature type="region of interest" description="Disordered" evidence="1">
    <location>
        <begin position="503"/>
        <end position="522"/>
    </location>
</feature>
<keyword evidence="2" id="KW-0812">Transmembrane</keyword>
<feature type="domain" description="FecR protein" evidence="3">
    <location>
        <begin position="134"/>
        <end position="226"/>
    </location>
</feature>
<keyword evidence="2" id="KW-1133">Transmembrane helix</keyword>
<accession>A0A955IAA7</accession>
<comment type="caution">
    <text evidence="4">The sequence shown here is derived from an EMBL/GenBank/DDBJ whole genome shotgun (WGS) entry which is preliminary data.</text>
</comment>
<evidence type="ECO:0000256" key="1">
    <source>
        <dbReference type="SAM" id="MobiDB-lite"/>
    </source>
</evidence>
<dbReference type="Proteomes" id="UP000775877">
    <property type="component" value="Unassembled WGS sequence"/>
</dbReference>
<name>A0A955IAA7_9BACT</name>
<sequence>MTATKSKNTNHVEKLTFFGEHTLVTPPPRPGFKEALRKKVKAHYLEVSENESNENPLFSPFAKYAGIFFSLLFTLLISIGGITFYYKNLPNHTVTANQRVSASLSYIEGTVEVARDGDWLKLENSSELYEGESVRLSADARAIISFKDRADIRLSADSEVKLSSLKDKHIIVDNNAGEVYARVIPNSESVFEVRIDNVSYESLGTAFKTINTSTKQGVEVYHSKVKIKQKDSDNEVIVEQGNQYFVKNEEDKSAENKIVPVQADQLAQDSFVQWNKSQDQETVDNVALGILIETADIAPTVNLSLSQDSNGILLNWTKENLPESYTYKVLTGDTENLTLNNLNATIEDKSAEAYIIQPSTDIKQLFAKVCVYSDDKCVAFSNIASIELDPNVLGIKDEVLVKSIRLVKDDTLGAVILRWYIEPNNIQGVEGFRLEYDKLNPKTGKITEKEVVIDNAYDRKYIIYTPDFEVNSYIKICILQSSECIVQSNIVIIEKEATDIVEEKPMEQTSIEQPEQEQVTEE</sequence>
<protein>
    <submittedName>
        <fullName evidence="4">FecR domain-containing protein</fullName>
    </submittedName>
</protein>
<dbReference type="AlphaFoldDB" id="A0A955IAA7"/>
<proteinExistence type="predicted"/>
<evidence type="ECO:0000256" key="2">
    <source>
        <dbReference type="SAM" id="Phobius"/>
    </source>
</evidence>
<evidence type="ECO:0000313" key="5">
    <source>
        <dbReference type="Proteomes" id="UP000775877"/>
    </source>
</evidence>
<organism evidence="4 5">
    <name type="scientific">Candidatus Dojkabacteria bacterium</name>
    <dbReference type="NCBI Taxonomy" id="2099670"/>
    <lineage>
        <taxon>Bacteria</taxon>
        <taxon>Candidatus Dojkabacteria</taxon>
    </lineage>
</organism>
<reference evidence="4" key="1">
    <citation type="submission" date="2020-04" db="EMBL/GenBank/DDBJ databases">
        <authorList>
            <person name="Zhang T."/>
        </authorList>
    </citation>
    <scope>NUCLEOTIDE SEQUENCE</scope>
    <source>
        <strain evidence="4">HKST-UBA13</strain>
    </source>
</reference>
<reference evidence="4" key="2">
    <citation type="journal article" date="2021" name="Microbiome">
        <title>Successional dynamics and alternative stable states in a saline activated sludge microbial community over 9 years.</title>
        <authorList>
            <person name="Wang Y."/>
            <person name="Ye J."/>
            <person name="Ju F."/>
            <person name="Liu L."/>
            <person name="Boyd J.A."/>
            <person name="Deng Y."/>
            <person name="Parks D.H."/>
            <person name="Jiang X."/>
            <person name="Yin X."/>
            <person name="Woodcroft B.J."/>
            <person name="Tyson G.W."/>
            <person name="Hugenholtz P."/>
            <person name="Polz M.F."/>
            <person name="Zhang T."/>
        </authorList>
    </citation>
    <scope>NUCLEOTIDE SEQUENCE</scope>
    <source>
        <strain evidence="4">HKST-UBA13</strain>
    </source>
</reference>
<keyword evidence="2" id="KW-0472">Membrane</keyword>
<dbReference type="Gene3D" id="2.60.120.1440">
    <property type="match status" value="1"/>
</dbReference>
<dbReference type="PANTHER" id="PTHR38731:SF1">
    <property type="entry name" value="FECR PROTEIN DOMAIN-CONTAINING PROTEIN"/>
    <property type="match status" value="1"/>
</dbReference>